<sequence>MTNSENTPRFIPLNQSSQCNSNNVLYYDKHVPIESILECATGRLSAILGLVESLHEYNNPSPYAVQKIAIVSTLLLSDVMSLINMIQSITQDR</sequence>
<dbReference type="RefSeq" id="WP_201092660.1">
    <property type="nucleotide sequence ID" value="NZ_CP067393.1"/>
</dbReference>
<name>A0A974NFC3_9GAMM</name>
<protein>
    <submittedName>
        <fullName evidence="1">Uncharacterized protein</fullName>
    </submittedName>
</protein>
<organism evidence="1 2">
    <name type="scientific">Entomomonas asaccharolytica</name>
    <dbReference type="NCBI Taxonomy" id="2785331"/>
    <lineage>
        <taxon>Bacteria</taxon>
        <taxon>Pseudomonadati</taxon>
        <taxon>Pseudomonadota</taxon>
        <taxon>Gammaproteobacteria</taxon>
        <taxon>Pseudomonadales</taxon>
        <taxon>Pseudomonadaceae</taxon>
        <taxon>Entomomonas</taxon>
    </lineage>
</organism>
<dbReference type="AlphaFoldDB" id="A0A974NFC3"/>
<keyword evidence="2" id="KW-1185">Reference proteome</keyword>
<proteinExistence type="predicted"/>
<accession>A0A974NFC3</accession>
<evidence type="ECO:0000313" key="2">
    <source>
        <dbReference type="Proteomes" id="UP000595278"/>
    </source>
</evidence>
<gene>
    <name evidence="1" type="ORF">JHT90_00295</name>
</gene>
<evidence type="ECO:0000313" key="1">
    <source>
        <dbReference type="EMBL" id="QQP85740.1"/>
    </source>
</evidence>
<dbReference type="EMBL" id="CP067393">
    <property type="protein sequence ID" value="QQP85740.1"/>
    <property type="molecule type" value="Genomic_DNA"/>
</dbReference>
<dbReference type="Proteomes" id="UP000595278">
    <property type="component" value="Chromosome"/>
</dbReference>
<reference evidence="1 2" key="1">
    <citation type="submission" date="2021-01" db="EMBL/GenBank/DDBJ databases">
        <title>Entomomonas sp. F2A isolated from a house cricket (Acheta domesticus).</title>
        <authorList>
            <person name="Spergser J."/>
            <person name="Busse H.-J."/>
        </authorList>
    </citation>
    <scope>NUCLEOTIDE SEQUENCE [LARGE SCALE GENOMIC DNA]</scope>
    <source>
        <strain evidence="1 2">F2A</strain>
    </source>
</reference>
<dbReference type="KEGG" id="eaz:JHT90_00295"/>